<sequence>MQPINLKEKHVPKGIFQFIFPFSLKASASRTVIDYLQDINFTLFRLDDVDLENAYYGGFRLNHREVENYFLPLTANILFPIAQMEKGFQRYSKKLNVDGQLNTEHSTIPFKIHSIDIITCPFGLGFLTLRIEIQTISFTQSIEFAECMRKIKGETNNFEIDFEGCTYPTIINFIVSRFCPQLPNFFNNDDVLFLEKEKMFVQSLLSIESTESINPVDLYRFGTLCGYDSTGKPYVNANNSEFILHCLQGYTYDRFAPTSNYLTQQNCLVGLTTSEITAHSCSQTQRFYGFYYYALLLSLFHKLVLLKIANSYSAIHIEQDKQKIESLLYQLNSFTSNYFYTVYPLTSEGQEIFKLIRKSFRIDQLYANTKEILFSLVKYEDNNVAKNDSMLLLVLTLYTVICGIFSMNLFTHDLQGNLKWDHFKTYNPFEYFAVFIVLSGIVVVGTLAIKGIIQWYQNITNRKKWVRNTVWSSKKKN</sequence>
<proteinExistence type="predicted"/>
<reference evidence="2 3" key="1">
    <citation type="submission" date="2019-06" db="EMBL/GenBank/DDBJ databases">
        <title>Sorghum-associated microbial communities from plants grown in Nebraska, USA.</title>
        <authorList>
            <person name="Schachtman D."/>
        </authorList>
    </citation>
    <scope>NUCLEOTIDE SEQUENCE [LARGE SCALE GENOMIC DNA]</scope>
    <source>
        <strain evidence="2 3">2482</strain>
    </source>
</reference>
<keyword evidence="1" id="KW-1133">Transmembrane helix</keyword>
<name>A0A561DYH9_9BACI</name>
<dbReference type="EMBL" id="VIVN01000001">
    <property type="protein sequence ID" value="TWE08372.1"/>
    <property type="molecule type" value="Genomic_DNA"/>
</dbReference>
<evidence type="ECO:0008006" key="4">
    <source>
        <dbReference type="Google" id="ProtNLM"/>
    </source>
</evidence>
<evidence type="ECO:0000313" key="3">
    <source>
        <dbReference type="Proteomes" id="UP000319671"/>
    </source>
</evidence>
<accession>A0A561DYH9</accession>
<comment type="caution">
    <text evidence="2">The sequence shown here is derived from an EMBL/GenBank/DDBJ whole genome shotgun (WGS) entry which is preliminary data.</text>
</comment>
<feature type="transmembrane region" description="Helical" evidence="1">
    <location>
        <begin position="290"/>
        <end position="309"/>
    </location>
</feature>
<organism evidence="2 3">
    <name type="scientific">Neobacillus bataviensis</name>
    <dbReference type="NCBI Taxonomy" id="220685"/>
    <lineage>
        <taxon>Bacteria</taxon>
        <taxon>Bacillati</taxon>
        <taxon>Bacillota</taxon>
        <taxon>Bacilli</taxon>
        <taxon>Bacillales</taxon>
        <taxon>Bacillaceae</taxon>
        <taxon>Neobacillus</taxon>
    </lineage>
</organism>
<dbReference type="AlphaFoldDB" id="A0A561DYH9"/>
<evidence type="ECO:0000313" key="2">
    <source>
        <dbReference type="EMBL" id="TWE08372.1"/>
    </source>
</evidence>
<gene>
    <name evidence="2" type="ORF">FB550_101393</name>
</gene>
<evidence type="ECO:0000256" key="1">
    <source>
        <dbReference type="SAM" id="Phobius"/>
    </source>
</evidence>
<dbReference type="Proteomes" id="UP000319671">
    <property type="component" value="Unassembled WGS sequence"/>
</dbReference>
<keyword evidence="3" id="KW-1185">Reference proteome</keyword>
<feature type="transmembrane region" description="Helical" evidence="1">
    <location>
        <begin position="390"/>
        <end position="411"/>
    </location>
</feature>
<dbReference type="RefSeq" id="WP_144562072.1">
    <property type="nucleotide sequence ID" value="NZ_VIVN01000001.1"/>
</dbReference>
<feature type="transmembrane region" description="Helical" evidence="1">
    <location>
        <begin position="431"/>
        <end position="453"/>
    </location>
</feature>
<keyword evidence="1" id="KW-0812">Transmembrane</keyword>
<protein>
    <recommendedName>
        <fullName evidence="4">Group-specific protein</fullName>
    </recommendedName>
</protein>
<keyword evidence="1" id="KW-0472">Membrane</keyword>